<gene>
    <name evidence="3" type="ORF">EVEC_LOCUS7774</name>
</gene>
<feature type="domain" description="GST C-terminal" evidence="2">
    <location>
        <begin position="81"/>
        <end position="209"/>
    </location>
</feature>
<dbReference type="InterPro" id="IPR010987">
    <property type="entry name" value="Glutathione-S-Trfase_C-like"/>
</dbReference>
<dbReference type="InterPro" id="IPR004046">
    <property type="entry name" value="GST_C"/>
</dbReference>
<protein>
    <submittedName>
        <fullName evidence="5">Glutathione transferase</fullName>
    </submittedName>
</protein>
<dbReference type="GO" id="GO:0006749">
    <property type="term" value="P:glutathione metabolic process"/>
    <property type="evidence" value="ECO:0007669"/>
    <property type="project" value="TreeGrafter"/>
</dbReference>
<organism evidence="5">
    <name type="scientific">Enterobius vermicularis</name>
    <name type="common">Human pinworm</name>
    <dbReference type="NCBI Taxonomy" id="51028"/>
    <lineage>
        <taxon>Eukaryota</taxon>
        <taxon>Metazoa</taxon>
        <taxon>Ecdysozoa</taxon>
        <taxon>Nematoda</taxon>
        <taxon>Chromadorea</taxon>
        <taxon>Rhabditida</taxon>
        <taxon>Spirurina</taxon>
        <taxon>Oxyuridomorpha</taxon>
        <taxon>Oxyuroidea</taxon>
        <taxon>Oxyuridae</taxon>
        <taxon>Enterobius</taxon>
    </lineage>
</organism>
<dbReference type="SUPFAM" id="SSF52833">
    <property type="entry name" value="Thioredoxin-like"/>
    <property type="match status" value="1"/>
</dbReference>
<dbReference type="PROSITE" id="PS50404">
    <property type="entry name" value="GST_NTER"/>
    <property type="match status" value="1"/>
</dbReference>
<evidence type="ECO:0000259" key="1">
    <source>
        <dbReference type="PROSITE" id="PS50404"/>
    </source>
</evidence>
<dbReference type="OrthoDB" id="414243at2759"/>
<dbReference type="PROSITE" id="PS50405">
    <property type="entry name" value="GST_CTER"/>
    <property type="match status" value="1"/>
</dbReference>
<dbReference type="SFLD" id="SFLDS00019">
    <property type="entry name" value="Glutathione_Transferase_(cytos"/>
    <property type="match status" value="1"/>
</dbReference>
<feature type="domain" description="GST N-terminal" evidence="1">
    <location>
        <begin position="2"/>
        <end position="79"/>
    </location>
</feature>
<dbReference type="CDD" id="cd03039">
    <property type="entry name" value="GST_N_Sigma_like"/>
    <property type="match status" value="1"/>
</dbReference>
<dbReference type="STRING" id="51028.A0A0N4VCJ3"/>
<dbReference type="InterPro" id="IPR036249">
    <property type="entry name" value="Thioredoxin-like_sf"/>
</dbReference>
<dbReference type="WBParaSite" id="EVEC_0000829001-mRNA-1">
    <property type="protein sequence ID" value="EVEC_0000829001-mRNA-1"/>
    <property type="gene ID" value="EVEC_0000829001"/>
</dbReference>
<dbReference type="GO" id="GO:0004364">
    <property type="term" value="F:glutathione transferase activity"/>
    <property type="evidence" value="ECO:0007669"/>
    <property type="project" value="UniProtKB-ARBA"/>
</dbReference>
<dbReference type="CDD" id="cd03192">
    <property type="entry name" value="GST_C_Sigma_like"/>
    <property type="match status" value="1"/>
</dbReference>
<proteinExistence type="predicted"/>
<dbReference type="SUPFAM" id="SSF47616">
    <property type="entry name" value="GST C-terminal domain-like"/>
    <property type="match status" value="1"/>
</dbReference>
<dbReference type="Pfam" id="PF02798">
    <property type="entry name" value="GST_N"/>
    <property type="match status" value="1"/>
</dbReference>
<evidence type="ECO:0000259" key="2">
    <source>
        <dbReference type="PROSITE" id="PS50405"/>
    </source>
</evidence>
<sequence>MPVYKLYYFDARGKAEHIRQLFALAGIQFEDIRITAETWPQQKDDMPLGQVPVLEVDGVKIGESVAIARFLGREFKLEGKSSLDNAILDMIGDVIANAFNVDGIKQWPYVLNGIIKEDKQEYFKNKVLPALDLFAPNVEKYLLRNNNGLLVGEQETWVDVYVAEFFSKFIDYGEKNCLDAYPHILELIARIHSIPSIRKYIEARKPTLC</sequence>
<dbReference type="SFLD" id="SFLDG01205">
    <property type="entry name" value="AMPS.1"/>
    <property type="match status" value="1"/>
</dbReference>
<dbReference type="SFLD" id="SFLDG00363">
    <property type="entry name" value="AMPS_(cytGST):_Alpha-__Mu-__Pi"/>
    <property type="match status" value="1"/>
</dbReference>
<evidence type="ECO:0000313" key="3">
    <source>
        <dbReference type="EMBL" id="VDD93023.1"/>
    </source>
</evidence>
<reference evidence="5" key="1">
    <citation type="submission" date="2016-04" db="UniProtKB">
        <authorList>
            <consortium name="WormBaseParasite"/>
        </authorList>
    </citation>
    <scope>IDENTIFICATION</scope>
</reference>
<dbReference type="InterPro" id="IPR050213">
    <property type="entry name" value="GST_superfamily"/>
</dbReference>
<reference evidence="3 4" key="2">
    <citation type="submission" date="2018-10" db="EMBL/GenBank/DDBJ databases">
        <authorList>
            <consortium name="Pathogen Informatics"/>
        </authorList>
    </citation>
    <scope>NUCLEOTIDE SEQUENCE [LARGE SCALE GENOMIC DNA]</scope>
</reference>
<dbReference type="EMBL" id="UXUI01009083">
    <property type="protein sequence ID" value="VDD93023.1"/>
    <property type="molecule type" value="Genomic_DNA"/>
</dbReference>
<dbReference type="InterPro" id="IPR036282">
    <property type="entry name" value="Glutathione-S-Trfase_C_sf"/>
</dbReference>
<dbReference type="FunFam" id="3.40.30.10:FF:000258">
    <property type="entry name" value="Glutathione S-transferase"/>
    <property type="match status" value="1"/>
</dbReference>
<accession>A0A0N4VCJ3</accession>
<evidence type="ECO:0000313" key="5">
    <source>
        <dbReference type="WBParaSite" id="EVEC_0000829001-mRNA-1"/>
    </source>
</evidence>
<dbReference type="InterPro" id="IPR004045">
    <property type="entry name" value="Glutathione_S-Trfase_N"/>
</dbReference>
<dbReference type="Gene3D" id="3.40.30.10">
    <property type="entry name" value="Glutaredoxin"/>
    <property type="match status" value="1"/>
</dbReference>
<dbReference type="Gene3D" id="1.20.1050.10">
    <property type="match status" value="1"/>
</dbReference>
<evidence type="ECO:0000313" key="4">
    <source>
        <dbReference type="Proteomes" id="UP000274131"/>
    </source>
</evidence>
<dbReference type="PANTHER" id="PTHR11571">
    <property type="entry name" value="GLUTATHIONE S-TRANSFERASE"/>
    <property type="match status" value="1"/>
</dbReference>
<keyword evidence="4" id="KW-1185">Reference proteome</keyword>
<dbReference type="AlphaFoldDB" id="A0A0N4VCJ3"/>
<dbReference type="Proteomes" id="UP000274131">
    <property type="component" value="Unassembled WGS sequence"/>
</dbReference>
<dbReference type="InterPro" id="IPR040079">
    <property type="entry name" value="Glutathione_S-Trfase"/>
</dbReference>
<dbReference type="PANTHER" id="PTHR11571:SF261">
    <property type="entry name" value="GLUTATHIONE S-TRANSFERASE GST-36-RELATED"/>
    <property type="match status" value="1"/>
</dbReference>
<dbReference type="Pfam" id="PF14497">
    <property type="entry name" value="GST_C_3"/>
    <property type="match status" value="1"/>
</dbReference>
<name>A0A0N4VCJ3_ENTVE</name>